<dbReference type="Proteomes" id="UP000824533">
    <property type="component" value="Linkage Group LG10"/>
</dbReference>
<accession>A0ACC1D383</accession>
<protein>
    <submittedName>
        <fullName evidence="1">Uncharacterized protein</fullName>
    </submittedName>
</protein>
<evidence type="ECO:0000313" key="2">
    <source>
        <dbReference type="Proteomes" id="UP000824533"/>
    </source>
</evidence>
<comment type="caution">
    <text evidence="1">The sequence shown here is derived from an EMBL/GenBank/DDBJ whole genome shotgun (WGS) entry which is preliminary data.</text>
</comment>
<keyword evidence="2" id="KW-1185">Reference proteome</keyword>
<sequence>MAQPTPEQANYLNVLEDMANMLKKVQINLKKCYWNTFNHANSNLMKCTPREQRGILPYFLNEEFYTYEELYLCLQGDLTELLSSFESQPKTADTLISSQINQASFAKLPRIQLPIFTGKYEDWPSYQDLFTALVHDTSLSDVQKLYYLKTSVSGEAEMLLRQFQITGNNYLYAWKLLQDRFGNKRMMINSILGRIFGQKKIANQSPNTIKSLLDTTTACINSLNELNVSTATWSPIIVFLISQKLDQESLKDWEEHTYKENYDELPSWEGMKKFLEYKFRT</sequence>
<proteinExistence type="predicted"/>
<gene>
    <name evidence="1" type="ORF">K1T71_006196</name>
</gene>
<reference evidence="1 2" key="1">
    <citation type="journal article" date="2021" name="Front. Genet.">
        <title>Chromosome-Level Genome Assembly Reveals Significant Gene Expansion in the Toll and IMD Signaling Pathways of Dendrolimus kikuchii.</title>
        <authorList>
            <person name="Zhou J."/>
            <person name="Wu P."/>
            <person name="Xiong Z."/>
            <person name="Liu N."/>
            <person name="Zhao N."/>
            <person name="Ji M."/>
            <person name="Qiu Y."/>
            <person name="Yang B."/>
        </authorList>
    </citation>
    <scope>NUCLEOTIDE SEQUENCE [LARGE SCALE GENOMIC DNA]</scope>
    <source>
        <strain evidence="1">Ann1</strain>
    </source>
</reference>
<name>A0ACC1D383_9NEOP</name>
<evidence type="ECO:0000313" key="1">
    <source>
        <dbReference type="EMBL" id="KAJ0178373.1"/>
    </source>
</evidence>
<dbReference type="EMBL" id="CM034396">
    <property type="protein sequence ID" value="KAJ0178373.1"/>
    <property type="molecule type" value="Genomic_DNA"/>
</dbReference>
<organism evidence="1 2">
    <name type="scientific">Dendrolimus kikuchii</name>
    <dbReference type="NCBI Taxonomy" id="765133"/>
    <lineage>
        <taxon>Eukaryota</taxon>
        <taxon>Metazoa</taxon>
        <taxon>Ecdysozoa</taxon>
        <taxon>Arthropoda</taxon>
        <taxon>Hexapoda</taxon>
        <taxon>Insecta</taxon>
        <taxon>Pterygota</taxon>
        <taxon>Neoptera</taxon>
        <taxon>Endopterygota</taxon>
        <taxon>Lepidoptera</taxon>
        <taxon>Glossata</taxon>
        <taxon>Ditrysia</taxon>
        <taxon>Bombycoidea</taxon>
        <taxon>Lasiocampidae</taxon>
        <taxon>Dendrolimus</taxon>
    </lineage>
</organism>